<feature type="region of interest" description="Disordered" evidence="6">
    <location>
        <begin position="1"/>
        <end position="21"/>
    </location>
</feature>
<keyword evidence="3" id="KW-0479">Metal-binding</keyword>
<dbReference type="Gene3D" id="3.60.21.10">
    <property type="match status" value="1"/>
</dbReference>
<evidence type="ECO:0000256" key="5">
    <source>
        <dbReference type="ARBA" id="ARBA00023211"/>
    </source>
</evidence>
<keyword evidence="5" id="KW-0464">Manganese</keyword>
<dbReference type="InterPro" id="IPR011992">
    <property type="entry name" value="EF-hand-dom_pair"/>
</dbReference>
<dbReference type="Pfam" id="PF00149">
    <property type="entry name" value="Metallophos"/>
    <property type="match status" value="1"/>
</dbReference>
<feature type="domain" description="EF-hand" evidence="7">
    <location>
        <begin position="862"/>
        <end position="897"/>
    </location>
</feature>
<dbReference type="InterPro" id="IPR006186">
    <property type="entry name" value="Ser/Thr-sp_prot-phosphatase"/>
</dbReference>
<dbReference type="InterPro" id="IPR018247">
    <property type="entry name" value="EF_Hand_1_Ca_BS"/>
</dbReference>
<dbReference type="OrthoDB" id="445564at2759"/>
<dbReference type="InterPro" id="IPR002048">
    <property type="entry name" value="EF_hand_dom"/>
</dbReference>
<evidence type="ECO:0000256" key="2">
    <source>
        <dbReference type="ARBA" id="ARBA00008294"/>
    </source>
</evidence>
<dbReference type="AlphaFoldDB" id="A0A813D5R4"/>
<evidence type="ECO:0000256" key="6">
    <source>
        <dbReference type="SAM" id="MobiDB-lite"/>
    </source>
</evidence>
<dbReference type="GO" id="GO:0016787">
    <property type="term" value="F:hydrolase activity"/>
    <property type="evidence" value="ECO:0007669"/>
    <property type="project" value="InterPro"/>
</dbReference>
<dbReference type="PANTHER" id="PTHR45668:SF5">
    <property type="entry name" value="SERINE_THREONINE-PROTEIN PHOSPHATASE 5"/>
    <property type="match status" value="1"/>
</dbReference>
<feature type="region of interest" description="Disordered" evidence="6">
    <location>
        <begin position="165"/>
        <end position="221"/>
    </location>
</feature>
<dbReference type="Proteomes" id="UP000654075">
    <property type="component" value="Unassembled WGS sequence"/>
</dbReference>
<dbReference type="Pfam" id="PF13499">
    <property type="entry name" value="EF-hand_7"/>
    <property type="match status" value="1"/>
</dbReference>
<dbReference type="OMA" id="EWKNECF"/>
<dbReference type="InterPro" id="IPR051134">
    <property type="entry name" value="PPP_phosphatase"/>
</dbReference>
<keyword evidence="9" id="KW-1185">Reference proteome</keyword>
<dbReference type="PROSITE" id="PS50222">
    <property type="entry name" value="EF_HAND_2"/>
    <property type="match status" value="2"/>
</dbReference>
<dbReference type="CDD" id="cd00051">
    <property type="entry name" value="EFh"/>
    <property type="match status" value="1"/>
</dbReference>
<dbReference type="GO" id="GO:0005509">
    <property type="term" value="F:calcium ion binding"/>
    <property type="evidence" value="ECO:0007669"/>
    <property type="project" value="InterPro"/>
</dbReference>
<dbReference type="SUPFAM" id="SSF56300">
    <property type="entry name" value="Metallo-dependent phosphatases"/>
    <property type="match status" value="1"/>
</dbReference>
<feature type="domain" description="EF-hand" evidence="7">
    <location>
        <begin position="911"/>
        <end position="946"/>
    </location>
</feature>
<comment type="cofactor">
    <cofactor evidence="1">
        <name>Mn(2+)</name>
        <dbReference type="ChEBI" id="CHEBI:29035"/>
    </cofactor>
</comment>
<dbReference type="SMART" id="SM00054">
    <property type="entry name" value="EFh"/>
    <property type="match status" value="2"/>
</dbReference>
<reference evidence="8" key="1">
    <citation type="submission" date="2021-02" db="EMBL/GenBank/DDBJ databases">
        <authorList>
            <person name="Dougan E. K."/>
            <person name="Rhodes N."/>
            <person name="Thang M."/>
            <person name="Chan C."/>
        </authorList>
    </citation>
    <scope>NUCLEOTIDE SEQUENCE</scope>
</reference>
<evidence type="ECO:0000259" key="7">
    <source>
        <dbReference type="PROSITE" id="PS50222"/>
    </source>
</evidence>
<proteinExistence type="inferred from homology"/>
<comment type="caution">
    <text evidence="8">The sequence shown here is derived from an EMBL/GenBank/DDBJ whole genome shotgun (WGS) entry which is preliminary data.</text>
</comment>
<dbReference type="PROSITE" id="PS00018">
    <property type="entry name" value="EF_HAND_1"/>
    <property type="match status" value="2"/>
</dbReference>
<dbReference type="InterPro" id="IPR029052">
    <property type="entry name" value="Metallo-depent_PP-like"/>
</dbReference>
<keyword evidence="4" id="KW-0106">Calcium</keyword>
<dbReference type="PANTHER" id="PTHR45668">
    <property type="entry name" value="SERINE/THREONINE-PROTEIN PHOSPHATASE 5-RELATED"/>
    <property type="match status" value="1"/>
</dbReference>
<dbReference type="SUPFAM" id="SSF47473">
    <property type="entry name" value="EF-hand"/>
    <property type="match status" value="1"/>
</dbReference>
<gene>
    <name evidence="8" type="ORF">PGLA1383_LOCUS813</name>
</gene>
<dbReference type="SMART" id="SM00156">
    <property type="entry name" value="PP2Ac"/>
    <property type="match status" value="1"/>
</dbReference>
<evidence type="ECO:0000256" key="4">
    <source>
        <dbReference type="ARBA" id="ARBA00022837"/>
    </source>
</evidence>
<dbReference type="EMBL" id="CAJNNV010000207">
    <property type="protein sequence ID" value="CAE8581802.1"/>
    <property type="molecule type" value="Genomic_DNA"/>
</dbReference>
<dbReference type="Gene3D" id="1.10.238.10">
    <property type="entry name" value="EF-hand"/>
    <property type="match status" value="2"/>
</dbReference>
<evidence type="ECO:0000256" key="1">
    <source>
        <dbReference type="ARBA" id="ARBA00001936"/>
    </source>
</evidence>
<evidence type="ECO:0000313" key="8">
    <source>
        <dbReference type="EMBL" id="CAE8581802.1"/>
    </source>
</evidence>
<organism evidence="8 9">
    <name type="scientific">Polarella glacialis</name>
    <name type="common">Dinoflagellate</name>
    <dbReference type="NCBI Taxonomy" id="89957"/>
    <lineage>
        <taxon>Eukaryota</taxon>
        <taxon>Sar</taxon>
        <taxon>Alveolata</taxon>
        <taxon>Dinophyceae</taxon>
        <taxon>Suessiales</taxon>
        <taxon>Suessiaceae</taxon>
        <taxon>Polarella</taxon>
    </lineage>
</organism>
<evidence type="ECO:0000256" key="3">
    <source>
        <dbReference type="ARBA" id="ARBA00022723"/>
    </source>
</evidence>
<sequence length="1111" mass="119617">MQRNGYPRLPPAAFPGGTMSGTVSTVPYPNGSLAAPSQPAGGFSAGPSLYRPALSPQHAAACGYLSRPVAPAAPVSGISPFFGAGSVRSVSQAAQPDFAVGQRRIPPQLQLQEHSAQQSQQKQQRLLADLGLAYSGLEGYDEAAVVGQAQLGSQMQSQLRNLLDLTGDTPRAGGGPAGSPHGYSSPKAWAAASSSPKARAAATRPSQLPRPGPEYSGPRIEPTDAPISLEWVMELVCHFQHHPQVPLPARYLCRLLDDAERILEARDKDGPVQTLSLQPSAVSGRSTLRPPASSFAEQQMILVGDLHGQLADLLWIFYKLGVPSLTNRYLINGDVCDRGTNATEIWALLFAFMSLWPEAVVVHRGNHEDRLLNMDLHCGGFYAEVLNKYGRQGVGPMVYEKFCRIFAKLPLASVIDNQVFVVHGGLSRSAAGSFVRLLRSCRQRLPEIPAASACTSAADLAFVDAMWADPQDGPGAGPNPRGPGLSSFGPDVTARFLAETGFALVVRSHQVPPNNDGFFIHHGGKLLTVFSASNYCGLTGNQGAVLVLQADGSCEAVRHWAPPFDRLAEVLIEPPELEKVATPASVRAARVMQRHSTAGALESMAQRTLEALEGSDGSLSRAQRLQKEVLSRAARLVVERKAELFAFWEQFDTSPPRGFITNKEWQEGMRAVLGEGLSWKAIGKVLRVKDTLTKDVDYRAFLGRFRVTISAGKEASASAVSTRWAEELLGRFYGRLLALKGDAGSLEELEGFLGGEDGQVSSKDALEAFRWVLGNYITEEQSITLLRTLAAHSAPDLSPVGRPLGVFEFLARLDVCFHHQAAVEGDTGAGDRLAKASPWVRSVLGHLGRLLWMEDADGSPKAGSQRMLDVFRYFDEDRDGLLQRDEFSQAVKRLLSEYSQELPAALAAETASEARISELVDCVDISGDGMVNYLEFLHAFQPVDTTPGRGLRTDLMEQICTTIWSNKASLLRTFQVLEEETLLTSAPTGRVSKENLRRTLRSLNASLEAARGGAHGAPLTGDQIDILVDHAVFDRDGTLDYQAFLDAFQVVDTGSPPPLAEGPSSSELGRTAVLPKAHTEPGRPPGHQDGNTAGRLVSHVGSGLLGQANFV</sequence>
<dbReference type="InterPro" id="IPR004843">
    <property type="entry name" value="Calcineurin-like_PHP"/>
</dbReference>
<protein>
    <recommendedName>
        <fullName evidence="7">EF-hand domain-containing protein</fullName>
    </recommendedName>
</protein>
<feature type="compositionally biased region" description="Low complexity" evidence="6">
    <location>
        <begin position="184"/>
        <end position="206"/>
    </location>
</feature>
<name>A0A813D5R4_POLGL</name>
<comment type="similarity">
    <text evidence="2">Belongs to the PPP phosphatase family.</text>
</comment>
<evidence type="ECO:0000313" key="9">
    <source>
        <dbReference type="Proteomes" id="UP000654075"/>
    </source>
</evidence>
<accession>A0A813D5R4</accession>
<dbReference type="PRINTS" id="PR00114">
    <property type="entry name" value="STPHPHTASE"/>
</dbReference>
<feature type="region of interest" description="Disordered" evidence="6">
    <location>
        <begin position="1076"/>
        <end position="1096"/>
    </location>
</feature>